<evidence type="ECO:0000256" key="2">
    <source>
        <dbReference type="SAM" id="Phobius"/>
    </source>
</evidence>
<sequence>MSKAPPSWKDVLKISSGVVIASQAVFGVQLLISQYFIKEHMGTEIGKFKEELKAELKELKGDVREWVKEIREGTKEIKEGMKEIKEGMKEMREEMHAINAKQDETNKTLQDLLQKKQGWSWW</sequence>
<gene>
    <name evidence="3" type="ORF">GPECTOR_9g715</name>
</gene>
<keyword evidence="2" id="KW-0472">Membrane</keyword>
<keyword evidence="1" id="KW-0175">Coiled coil</keyword>
<comment type="caution">
    <text evidence="3">The sequence shown here is derived from an EMBL/GenBank/DDBJ whole genome shotgun (WGS) entry which is preliminary data.</text>
</comment>
<keyword evidence="2" id="KW-0812">Transmembrane</keyword>
<keyword evidence="2" id="KW-1133">Transmembrane helix</keyword>
<evidence type="ECO:0000313" key="3">
    <source>
        <dbReference type="EMBL" id="KXZ52669.1"/>
    </source>
</evidence>
<feature type="transmembrane region" description="Helical" evidence="2">
    <location>
        <begin position="12"/>
        <end position="32"/>
    </location>
</feature>
<keyword evidence="4" id="KW-1185">Reference proteome</keyword>
<name>A0A150GS24_GONPE</name>
<dbReference type="Proteomes" id="UP000075714">
    <property type="component" value="Unassembled WGS sequence"/>
</dbReference>
<organism evidence="3 4">
    <name type="scientific">Gonium pectorale</name>
    <name type="common">Green alga</name>
    <dbReference type="NCBI Taxonomy" id="33097"/>
    <lineage>
        <taxon>Eukaryota</taxon>
        <taxon>Viridiplantae</taxon>
        <taxon>Chlorophyta</taxon>
        <taxon>core chlorophytes</taxon>
        <taxon>Chlorophyceae</taxon>
        <taxon>CS clade</taxon>
        <taxon>Chlamydomonadales</taxon>
        <taxon>Volvocaceae</taxon>
        <taxon>Gonium</taxon>
    </lineage>
</organism>
<dbReference type="Gene3D" id="1.10.287.950">
    <property type="entry name" value="Methyl-accepting chemotaxis protein"/>
    <property type="match status" value="1"/>
</dbReference>
<accession>A0A150GS24</accession>
<reference evidence="4" key="1">
    <citation type="journal article" date="2016" name="Nat. Commun.">
        <title>The Gonium pectorale genome demonstrates co-option of cell cycle regulation during the evolution of multicellularity.</title>
        <authorList>
            <person name="Hanschen E.R."/>
            <person name="Marriage T.N."/>
            <person name="Ferris P.J."/>
            <person name="Hamaji T."/>
            <person name="Toyoda A."/>
            <person name="Fujiyama A."/>
            <person name="Neme R."/>
            <person name="Noguchi H."/>
            <person name="Minakuchi Y."/>
            <person name="Suzuki M."/>
            <person name="Kawai-Toyooka H."/>
            <person name="Smith D.R."/>
            <person name="Sparks H."/>
            <person name="Anderson J."/>
            <person name="Bakaric R."/>
            <person name="Luria V."/>
            <person name="Karger A."/>
            <person name="Kirschner M.W."/>
            <person name="Durand P.M."/>
            <person name="Michod R.E."/>
            <person name="Nozaki H."/>
            <person name="Olson B.J."/>
        </authorList>
    </citation>
    <scope>NUCLEOTIDE SEQUENCE [LARGE SCALE GENOMIC DNA]</scope>
    <source>
        <strain evidence="4">NIES-2863</strain>
    </source>
</reference>
<dbReference type="AlphaFoldDB" id="A0A150GS24"/>
<dbReference type="EMBL" id="LSYV01000010">
    <property type="protein sequence ID" value="KXZ52669.1"/>
    <property type="molecule type" value="Genomic_DNA"/>
</dbReference>
<evidence type="ECO:0000313" key="4">
    <source>
        <dbReference type="Proteomes" id="UP000075714"/>
    </source>
</evidence>
<evidence type="ECO:0000256" key="1">
    <source>
        <dbReference type="SAM" id="Coils"/>
    </source>
</evidence>
<feature type="coiled-coil region" evidence="1">
    <location>
        <begin position="49"/>
        <end position="108"/>
    </location>
</feature>
<proteinExistence type="predicted"/>
<protein>
    <submittedName>
        <fullName evidence="3">Uncharacterized protein</fullName>
    </submittedName>
</protein>